<gene>
    <name evidence="2" type="ordered locus">HCD_05700</name>
</gene>
<dbReference type="Pfam" id="PF01863">
    <property type="entry name" value="YgjP-like"/>
    <property type="match status" value="1"/>
</dbReference>
<keyword evidence="3" id="KW-1185">Reference proteome</keyword>
<dbReference type="Proteomes" id="UP000005013">
    <property type="component" value="Chromosome"/>
</dbReference>
<keyword evidence="2" id="KW-0482">Metalloprotease</keyword>
<keyword evidence="2" id="KW-0378">Hydrolase</keyword>
<accession>I0ET73</accession>
<feature type="domain" description="YgjP-like metallopeptidase" evidence="1">
    <location>
        <begin position="91"/>
        <end position="193"/>
    </location>
</feature>
<dbReference type="InterPro" id="IPR053136">
    <property type="entry name" value="UTP_pyrophosphatase-like"/>
</dbReference>
<evidence type="ECO:0000313" key="3">
    <source>
        <dbReference type="Proteomes" id="UP000005013"/>
    </source>
</evidence>
<dbReference type="STRING" id="1163745.HCD_05700"/>
<dbReference type="OrthoDB" id="5321643at2"/>
<sequence length="207" mass="23980">MLSDIPIIIQKNKKIKTLSLSVTPTLEVILKMPYYCSQVRANAFLQEQAVWLKNALASMQEKHLALSTRLANYKDKILVFDEVRNAKDYTLTELKKILKTYLEQELPLIAQKMHTSYTGFSIRNNHKVLGSCSYNNRLSFALLIIGAKKEEINYVIVHELAHTIHKNHSKNFWHCVETFCPNYRTLRENLKQNVALYAKLLENLAKS</sequence>
<proteinExistence type="predicted"/>
<evidence type="ECO:0000259" key="1">
    <source>
        <dbReference type="Pfam" id="PF01863"/>
    </source>
</evidence>
<protein>
    <submittedName>
        <fullName evidence="2">Metalloprotease</fullName>
    </submittedName>
</protein>
<evidence type="ECO:0000313" key="2">
    <source>
        <dbReference type="EMBL" id="AFI06142.1"/>
    </source>
</evidence>
<dbReference type="PATRIC" id="fig|1163745.3.peg.1206"/>
<keyword evidence="2" id="KW-0645">Protease</keyword>
<dbReference type="EMBL" id="CP003481">
    <property type="protein sequence ID" value="AFI06142.1"/>
    <property type="molecule type" value="Genomic_DNA"/>
</dbReference>
<dbReference type="KEGG" id="hcm:HCD_05700"/>
<dbReference type="RefSeq" id="WP_014659630.1">
    <property type="nucleotide sequence ID" value="NC_017735.1"/>
</dbReference>
<dbReference type="GO" id="GO:0006508">
    <property type="term" value="P:proteolysis"/>
    <property type="evidence" value="ECO:0007669"/>
    <property type="project" value="UniProtKB-KW"/>
</dbReference>
<dbReference type="GO" id="GO:0008237">
    <property type="term" value="F:metallopeptidase activity"/>
    <property type="evidence" value="ECO:0007669"/>
    <property type="project" value="UniProtKB-KW"/>
</dbReference>
<reference evidence="2 3" key="1">
    <citation type="journal article" date="2013" name="PLoS ONE">
        <title>Sequence Divergence and Conservation in Genomes ofHelicobacter cetorum Strains from a Dolphin and a Whale.</title>
        <authorList>
            <person name="Kersulyte D."/>
            <person name="Rossi M."/>
            <person name="Berg D.E."/>
        </authorList>
    </citation>
    <scope>NUCLEOTIDE SEQUENCE [LARGE SCALE GENOMIC DNA]</scope>
    <source>
        <strain evidence="2 3">MIT 99-5656</strain>
    </source>
</reference>
<dbReference type="Gene3D" id="3.30.2010.10">
    <property type="entry name" value="Metalloproteases ('zincins'), catalytic domain"/>
    <property type="match status" value="1"/>
</dbReference>
<dbReference type="PANTHER" id="PTHR30399:SF1">
    <property type="entry name" value="UTP PYROPHOSPHATASE"/>
    <property type="match status" value="1"/>
</dbReference>
<dbReference type="eggNOG" id="COG1451">
    <property type="taxonomic scope" value="Bacteria"/>
</dbReference>
<dbReference type="PANTHER" id="PTHR30399">
    <property type="entry name" value="UNCHARACTERIZED PROTEIN YGJP"/>
    <property type="match status" value="1"/>
</dbReference>
<dbReference type="CDD" id="cd07344">
    <property type="entry name" value="M48_yhfN_like"/>
    <property type="match status" value="1"/>
</dbReference>
<dbReference type="HOGENOM" id="CLU_065947_2_2_7"/>
<organism evidence="2 3">
    <name type="scientific">Helicobacter cetorum (strain ATCC BAA-540 / CCUG 52418 / MIT 99-5656)</name>
    <dbReference type="NCBI Taxonomy" id="1163745"/>
    <lineage>
        <taxon>Bacteria</taxon>
        <taxon>Pseudomonadati</taxon>
        <taxon>Campylobacterota</taxon>
        <taxon>Epsilonproteobacteria</taxon>
        <taxon>Campylobacterales</taxon>
        <taxon>Helicobacteraceae</taxon>
        <taxon>Helicobacter</taxon>
    </lineage>
</organism>
<dbReference type="AlphaFoldDB" id="I0ET73"/>
<name>I0ET73_HELCM</name>
<dbReference type="InterPro" id="IPR002725">
    <property type="entry name" value="YgjP-like_metallopeptidase"/>
</dbReference>